<reference evidence="3 4" key="1">
    <citation type="submission" date="2020-07" db="EMBL/GenBank/DDBJ databases">
        <title>Sequencing the genomes of 1000 actinobacteria strains.</title>
        <authorList>
            <person name="Klenk H.-P."/>
        </authorList>
    </citation>
    <scope>NUCLEOTIDE SEQUENCE [LARGE SCALE GENOMIC DNA]</scope>
    <source>
        <strain evidence="3 4">DSM 21350</strain>
    </source>
</reference>
<protein>
    <submittedName>
        <fullName evidence="3">Uncharacterized protein</fullName>
    </submittedName>
</protein>
<dbReference type="Proteomes" id="UP000535511">
    <property type="component" value="Unassembled WGS sequence"/>
</dbReference>
<keyword evidence="4" id="KW-1185">Reference proteome</keyword>
<dbReference type="PROSITE" id="PS51318">
    <property type="entry name" value="TAT"/>
    <property type="match status" value="1"/>
</dbReference>
<dbReference type="InterPro" id="IPR006311">
    <property type="entry name" value="TAT_signal"/>
</dbReference>
<dbReference type="AlphaFoldDB" id="A0A7Y9E742"/>
<evidence type="ECO:0000313" key="3">
    <source>
        <dbReference type="EMBL" id="NYD42155.1"/>
    </source>
</evidence>
<keyword evidence="2" id="KW-1133">Transmembrane helix</keyword>
<feature type="region of interest" description="Disordered" evidence="1">
    <location>
        <begin position="1"/>
        <end position="23"/>
    </location>
</feature>
<keyword evidence="2" id="KW-0472">Membrane</keyword>
<dbReference type="RefSeq" id="WP_179663825.1">
    <property type="nucleotide sequence ID" value="NZ_JACCBG010000001.1"/>
</dbReference>
<feature type="transmembrane region" description="Helical" evidence="2">
    <location>
        <begin position="28"/>
        <end position="48"/>
    </location>
</feature>
<comment type="caution">
    <text evidence="3">The sequence shown here is derived from an EMBL/GenBank/DDBJ whole genome shotgun (WGS) entry which is preliminary data.</text>
</comment>
<dbReference type="EMBL" id="JACCBG010000001">
    <property type="protein sequence ID" value="NYD42155.1"/>
    <property type="molecule type" value="Genomic_DNA"/>
</dbReference>
<sequence length="198" mass="21008">MNSDTTPGPQAPDGTGPARKTRRRTLRVTSAAAGVVLLAGLAAAGWWWRHPAAFTEAGGWGVGNKDFPLGVPLYVGMSYEERGASGAATIHAVRTHVVSDSAGARIEFFVCTIDKSAGVGAIGTYRGSTIHHDCSSLLPAEGATLRLNADPRQQLVMAVSLTHAGRVQIQGVDLDYNYGWQHGTQRIGGDVDVRHRNH</sequence>
<organism evidence="3 4">
    <name type="scientific">Nocardioides panaciterrulae</name>
    <dbReference type="NCBI Taxonomy" id="661492"/>
    <lineage>
        <taxon>Bacteria</taxon>
        <taxon>Bacillati</taxon>
        <taxon>Actinomycetota</taxon>
        <taxon>Actinomycetes</taxon>
        <taxon>Propionibacteriales</taxon>
        <taxon>Nocardioidaceae</taxon>
        <taxon>Nocardioides</taxon>
    </lineage>
</organism>
<proteinExistence type="predicted"/>
<evidence type="ECO:0000313" key="4">
    <source>
        <dbReference type="Proteomes" id="UP000535511"/>
    </source>
</evidence>
<accession>A0A7Y9E742</accession>
<gene>
    <name evidence="3" type="ORF">BJZ21_002238</name>
</gene>
<evidence type="ECO:0000256" key="2">
    <source>
        <dbReference type="SAM" id="Phobius"/>
    </source>
</evidence>
<evidence type="ECO:0000256" key="1">
    <source>
        <dbReference type="SAM" id="MobiDB-lite"/>
    </source>
</evidence>
<keyword evidence="2" id="KW-0812">Transmembrane</keyword>
<name>A0A7Y9E742_9ACTN</name>